<evidence type="ECO:0000313" key="1">
    <source>
        <dbReference type="EMBL" id="KAK9803790.1"/>
    </source>
</evidence>
<gene>
    <name evidence="1" type="ORF">WJX73_008732</name>
</gene>
<dbReference type="Proteomes" id="UP001465755">
    <property type="component" value="Unassembled WGS sequence"/>
</dbReference>
<dbReference type="AlphaFoldDB" id="A0AAW1P247"/>
<dbReference type="EMBL" id="JALJOQ010000056">
    <property type="protein sequence ID" value="KAK9803790.1"/>
    <property type="molecule type" value="Genomic_DNA"/>
</dbReference>
<evidence type="ECO:0000313" key="2">
    <source>
        <dbReference type="Proteomes" id="UP001465755"/>
    </source>
</evidence>
<reference evidence="1 2" key="1">
    <citation type="journal article" date="2024" name="Nat. Commun.">
        <title>Phylogenomics reveals the evolutionary origins of lichenization in chlorophyte algae.</title>
        <authorList>
            <person name="Puginier C."/>
            <person name="Libourel C."/>
            <person name="Otte J."/>
            <person name="Skaloud P."/>
            <person name="Haon M."/>
            <person name="Grisel S."/>
            <person name="Petersen M."/>
            <person name="Berrin J.G."/>
            <person name="Delaux P.M."/>
            <person name="Dal Grande F."/>
            <person name="Keller J."/>
        </authorList>
    </citation>
    <scope>NUCLEOTIDE SEQUENCE [LARGE SCALE GENOMIC DNA]</scope>
    <source>
        <strain evidence="1 2">SAG 2036</strain>
    </source>
</reference>
<sequence>MTTDAWAGHCFRCEETVLHGRRGSCHNCTADHKAVESFLPLVRFDDDDIESDGCKESASTQGFRSERHVKITVSSAYVTLEPSILTPLWCRDSMASAVEQYCILQPGSKITIHRPLQR</sequence>
<accession>A0AAW1P247</accession>
<name>A0AAW1P247_9CHLO</name>
<protein>
    <submittedName>
        <fullName evidence="1">Uncharacterized protein</fullName>
    </submittedName>
</protein>
<keyword evidence="2" id="KW-1185">Reference proteome</keyword>
<comment type="caution">
    <text evidence="1">The sequence shown here is derived from an EMBL/GenBank/DDBJ whole genome shotgun (WGS) entry which is preliminary data.</text>
</comment>
<proteinExistence type="predicted"/>
<organism evidence="1 2">
    <name type="scientific">Symbiochloris irregularis</name>
    <dbReference type="NCBI Taxonomy" id="706552"/>
    <lineage>
        <taxon>Eukaryota</taxon>
        <taxon>Viridiplantae</taxon>
        <taxon>Chlorophyta</taxon>
        <taxon>core chlorophytes</taxon>
        <taxon>Trebouxiophyceae</taxon>
        <taxon>Trebouxiales</taxon>
        <taxon>Trebouxiaceae</taxon>
        <taxon>Symbiochloris</taxon>
    </lineage>
</organism>